<feature type="domain" description="Rhodanese" evidence="5">
    <location>
        <begin position="90"/>
        <end position="120"/>
    </location>
</feature>
<dbReference type="InterPro" id="IPR017941">
    <property type="entry name" value="Rieske_2Fe-2S"/>
</dbReference>
<evidence type="ECO:0000313" key="7">
    <source>
        <dbReference type="EMBL" id="TDU83929.1"/>
    </source>
</evidence>
<dbReference type="InterPro" id="IPR036922">
    <property type="entry name" value="Rieske_2Fe-2S_sf"/>
</dbReference>
<dbReference type="PROSITE" id="PS51296">
    <property type="entry name" value="RIESKE"/>
    <property type="match status" value="1"/>
</dbReference>
<keyword evidence="3" id="KW-0408">Iron</keyword>
<dbReference type="RefSeq" id="WP_133983520.1">
    <property type="nucleotide sequence ID" value="NZ_SOCE01000002.1"/>
</dbReference>
<evidence type="ECO:0000256" key="4">
    <source>
        <dbReference type="ARBA" id="ARBA00023014"/>
    </source>
</evidence>
<keyword evidence="4" id="KW-0411">Iron-sulfur</keyword>
<evidence type="ECO:0000259" key="5">
    <source>
        <dbReference type="PROSITE" id="PS50206"/>
    </source>
</evidence>
<dbReference type="GO" id="GO:0051537">
    <property type="term" value="F:2 iron, 2 sulfur cluster binding"/>
    <property type="evidence" value="ECO:0007669"/>
    <property type="project" value="UniProtKB-KW"/>
</dbReference>
<keyword evidence="8" id="KW-1185">Reference proteome</keyword>
<dbReference type="Pfam" id="PF00355">
    <property type="entry name" value="Rieske"/>
    <property type="match status" value="1"/>
</dbReference>
<dbReference type="InterPro" id="IPR001763">
    <property type="entry name" value="Rhodanese-like_dom"/>
</dbReference>
<dbReference type="PANTHER" id="PTHR43546:SF3">
    <property type="entry name" value="UPF0173 METAL-DEPENDENT HYDROLASE MJ1163"/>
    <property type="match status" value="1"/>
</dbReference>
<sequence length="528" mass="58615">MSEPTVTALGHAGLRLDAPGVRLLADPWLSATGAFLGAWFPFPDNSHLLTPDLLDVDLVVVSHEHLDHLDLDLIAGLPAEVPVVIPRYPSTIMQRRLRAIGRTRVVVLDAWQRYPLGPDDWLTVIPEQCPMSHDAAVLIKVAGRSVLHTNDARISLGQTRRAMTEAGGRLDLMGAQMSGASWHPVRYEYDEVERERIATIKRVGKFKAVTRLVRQVQPRLVMPYAGPPCFLDDDLFDLNSGLRPGGIFPDQGEALSWLADRLPEQPGVCLLPGDKVDLGSLAVTRDPQWQAFSLDAGPEARRHYLDEYAVRRRAAIDAVWAANPPPSPGLAERFKAHFESLGTLSEYFLARIGMTVRFEVEGPNGGVWDAHIGPDRVRVDLDGGDCHADYRLILDGRWLDGVVSGRTRWEELLLSLRFTARRQPDQYNDYLVGLLKHADRAALRAVEEFEAARDPGETIELTVNGETIQVSRFCPHAGEDLAETGVVVNGVLRCLGHNFEFDLRTGDCLNARADSLHIRRDEPYSEAV</sequence>
<dbReference type="GO" id="GO:0016705">
    <property type="term" value="F:oxidoreductase activity, acting on paired donors, with incorporation or reduction of molecular oxygen"/>
    <property type="evidence" value="ECO:0007669"/>
    <property type="project" value="UniProtKB-ARBA"/>
</dbReference>
<dbReference type="Gene3D" id="3.60.15.10">
    <property type="entry name" value="Ribonuclease Z/Hydroxyacylglutathione hydrolase-like"/>
    <property type="match status" value="1"/>
</dbReference>
<keyword evidence="2" id="KW-0479">Metal-binding</keyword>
<dbReference type="OrthoDB" id="9805728at2"/>
<proteinExistence type="predicted"/>
<protein>
    <submittedName>
        <fullName evidence="7">UDP-MurNAc hydroxylase</fullName>
    </submittedName>
</protein>
<evidence type="ECO:0000256" key="1">
    <source>
        <dbReference type="ARBA" id="ARBA00022714"/>
    </source>
</evidence>
<evidence type="ECO:0000256" key="3">
    <source>
        <dbReference type="ARBA" id="ARBA00023004"/>
    </source>
</evidence>
<dbReference type="Proteomes" id="UP000295151">
    <property type="component" value="Unassembled WGS sequence"/>
</dbReference>
<dbReference type="AlphaFoldDB" id="A0A4R7SYC1"/>
<name>A0A4R7SYC1_9ACTN</name>
<evidence type="ECO:0000256" key="2">
    <source>
        <dbReference type="ARBA" id="ARBA00022723"/>
    </source>
</evidence>
<dbReference type="PROSITE" id="PS50206">
    <property type="entry name" value="RHODANESE_3"/>
    <property type="match status" value="1"/>
</dbReference>
<reference evidence="7 8" key="1">
    <citation type="submission" date="2019-03" db="EMBL/GenBank/DDBJ databases">
        <title>Genomic Encyclopedia of Type Strains, Phase III (KMG-III): the genomes of soil and plant-associated and newly described type strains.</title>
        <authorList>
            <person name="Whitman W."/>
        </authorList>
    </citation>
    <scope>NUCLEOTIDE SEQUENCE [LARGE SCALE GENOMIC DNA]</scope>
    <source>
        <strain evidence="7 8">VKM Ac-2575</strain>
    </source>
</reference>
<evidence type="ECO:0000313" key="8">
    <source>
        <dbReference type="Proteomes" id="UP000295151"/>
    </source>
</evidence>
<dbReference type="InterPro" id="IPR050114">
    <property type="entry name" value="UPF0173_UPF0282_UlaG_hydrolase"/>
</dbReference>
<dbReference type="GO" id="GO:0004497">
    <property type="term" value="F:monooxygenase activity"/>
    <property type="evidence" value="ECO:0007669"/>
    <property type="project" value="UniProtKB-ARBA"/>
</dbReference>
<dbReference type="Gene3D" id="2.102.10.10">
    <property type="entry name" value="Rieske [2Fe-2S] iron-sulphur domain"/>
    <property type="match status" value="1"/>
</dbReference>
<evidence type="ECO:0000259" key="6">
    <source>
        <dbReference type="PROSITE" id="PS51296"/>
    </source>
</evidence>
<organism evidence="7 8">
    <name type="scientific">Kribbella voronezhensis</name>
    <dbReference type="NCBI Taxonomy" id="2512212"/>
    <lineage>
        <taxon>Bacteria</taxon>
        <taxon>Bacillati</taxon>
        <taxon>Actinomycetota</taxon>
        <taxon>Actinomycetes</taxon>
        <taxon>Propionibacteriales</taxon>
        <taxon>Kribbellaceae</taxon>
        <taxon>Kribbella</taxon>
    </lineage>
</organism>
<dbReference type="Pfam" id="PF13483">
    <property type="entry name" value="Lactamase_B_3"/>
    <property type="match status" value="1"/>
</dbReference>
<dbReference type="EMBL" id="SOCE01000002">
    <property type="protein sequence ID" value="TDU83929.1"/>
    <property type="molecule type" value="Genomic_DNA"/>
</dbReference>
<dbReference type="InterPro" id="IPR036866">
    <property type="entry name" value="RibonucZ/Hydroxyglut_hydro"/>
</dbReference>
<feature type="domain" description="Rieske" evidence="6">
    <location>
        <begin position="440"/>
        <end position="528"/>
    </location>
</feature>
<gene>
    <name evidence="7" type="ORF">EV138_6393</name>
</gene>
<dbReference type="GO" id="GO:0046872">
    <property type="term" value="F:metal ion binding"/>
    <property type="evidence" value="ECO:0007669"/>
    <property type="project" value="UniProtKB-KW"/>
</dbReference>
<dbReference type="SUPFAM" id="SSF50022">
    <property type="entry name" value="ISP domain"/>
    <property type="match status" value="1"/>
</dbReference>
<accession>A0A4R7SYC1</accession>
<dbReference type="PANTHER" id="PTHR43546">
    <property type="entry name" value="UPF0173 METAL-DEPENDENT HYDROLASE MJ1163-RELATED"/>
    <property type="match status" value="1"/>
</dbReference>
<comment type="caution">
    <text evidence="7">The sequence shown here is derived from an EMBL/GenBank/DDBJ whole genome shotgun (WGS) entry which is preliminary data.</text>
</comment>
<dbReference type="SUPFAM" id="SSF56281">
    <property type="entry name" value="Metallo-hydrolase/oxidoreductase"/>
    <property type="match status" value="1"/>
</dbReference>
<keyword evidence="1" id="KW-0001">2Fe-2S</keyword>